<dbReference type="AlphaFoldDB" id="G0A7V6"/>
<sequence>MQVQPVRRLRPATSPVQRCTSSFSAAKNQVRHLLCGYSSSEIPQAKVKDRNSSMPGRVLRIRLAADQAHLQALRLRRFEQPGFQPRLHITAGAVAIVADGGRSLGAQLQVGESVGAWDQAARGRNRHAGGAIEQAQRAAVDGPADIHEQRRRQVEVGLGDHGSAGAGRHQRGRHGQLVEMRDRRSRQEPRGGVELDALHRMAGAVDAVHQHRSQVAVCIGTDAGRSQPLQVGLELVAQRLRHQHGRDGDQRRHVGVSCRHRRQRVRLVAGDDHRHRASLLGVQRLLREIADAAVDQGDPAGERRTVGDRQAAVGMHYIAGIGISRQHHAAAERRAAGWGAEICGGVRVISCRGGRRRNLQGNLRLQLHRHFDRYLRPSPHQLVADAGGSALSVAHRIPVESAGAAHVAVVDAARISRGARGCVIAGKTQAVADFMGHHIQEIGLALGRTAIQPVIPALAGGADVDVGGELRLDIVFARVVLGAAQGIGERGVVPGIGQRRIGEIAVTVDRAGLAQDIVAGGILAQRRERGLHPHRHCAVEQRAVHLEGKLIDQPALFAQGLARIAAHRRRRGQVIQSSPGRILVDQDKIGGMGRRHTSKKDDKSGTASEGFHQRTSFFFCDATVSLECCTTTRPSAPFTATSGEGAVSTSSTPSPARLAWFWATEPALGALAG</sequence>
<reference evidence="2 3" key="1">
    <citation type="journal article" date="2004" name="Environ. Microbiol.">
        <title>Phylogeny-function analysis of (meta)genomic libraries: screening for expression of ribosomal RNA genes by large-insert library fluorescent in situ hybridization (LIL-FISH).</title>
        <authorList>
            <person name="Leveau J.H."/>
            <person name="Gerards S."/>
            <person name="de Boer W."/>
            <person name="van Veen J.A."/>
        </authorList>
    </citation>
    <scope>NUCLEOTIDE SEQUENCE [LARGE SCALE GENOMIC DNA]</scope>
    <source>
        <strain evidence="2 3">Ter331</strain>
    </source>
</reference>
<feature type="compositionally biased region" description="Basic and acidic residues" evidence="1">
    <location>
        <begin position="179"/>
        <end position="189"/>
    </location>
</feature>
<reference evidence="3" key="6">
    <citation type="submission" date="2011-05" db="EMBL/GenBank/DDBJ databases">
        <title>Complete sequence of Collimonas fungivorans Ter331.</title>
        <authorList>
            <person name="Leveau J.H."/>
        </authorList>
    </citation>
    <scope>NUCLEOTIDE SEQUENCE [LARGE SCALE GENOMIC DNA]</scope>
    <source>
        <strain evidence="3">Ter331</strain>
    </source>
</reference>
<reference evidence="2 3" key="3">
    <citation type="journal article" date="2008" name="FEMS Microbiol. Ecol.">
        <title>Identification and characterization of genes underlying chitinolysis in Collimonas fungivorans Ter331.</title>
        <authorList>
            <person name="Fritsche K."/>
            <person name="de Boer W."/>
            <person name="Gerards S."/>
            <person name="van den Berg M."/>
            <person name="van Veen J.A."/>
            <person name="Leveau J.H."/>
        </authorList>
    </citation>
    <scope>NUCLEOTIDE SEQUENCE [LARGE SCALE GENOMIC DNA]</scope>
    <source>
        <strain evidence="2 3">Ter331</strain>
    </source>
</reference>
<keyword evidence="3" id="KW-1185">Reference proteome</keyword>
<dbReference type="KEGG" id="cfu:CFU_0028"/>
<feature type="region of interest" description="Disordered" evidence="1">
    <location>
        <begin position="585"/>
        <end position="609"/>
    </location>
</feature>
<proteinExistence type="predicted"/>
<evidence type="ECO:0000256" key="1">
    <source>
        <dbReference type="SAM" id="MobiDB-lite"/>
    </source>
</evidence>
<name>G0A7V6_COLFT</name>
<dbReference type="HOGENOM" id="CLU_408100_0_0_4"/>
<organism evidence="2 3">
    <name type="scientific">Collimonas fungivorans (strain Ter331)</name>
    <dbReference type="NCBI Taxonomy" id="1005048"/>
    <lineage>
        <taxon>Bacteria</taxon>
        <taxon>Pseudomonadati</taxon>
        <taxon>Pseudomonadota</taxon>
        <taxon>Betaproteobacteria</taxon>
        <taxon>Burkholderiales</taxon>
        <taxon>Oxalobacteraceae</taxon>
        <taxon>Collimonas</taxon>
    </lineage>
</organism>
<evidence type="ECO:0000313" key="3">
    <source>
        <dbReference type="Proteomes" id="UP000008392"/>
    </source>
</evidence>
<accession>G0A7V6</accession>
<gene>
    <name evidence="2" type="ordered locus">CFU_0028</name>
</gene>
<protein>
    <submittedName>
        <fullName evidence="2">Uncharacterized protein</fullName>
    </submittedName>
</protein>
<dbReference type="Proteomes" id="UP000008392">
    <property type="component" value="Chromosome"/>
</dbReference>
<reference evidence="2 3" key="5">
    <citation type="journal article" date="2011" name="ISME J.">
        <title>Dual transcriptional profiling of a bacterial/fungal confrontation: Collimonas fungivorans versus Aspergillus niger.</title>
        <authorList>
            <person name="Mela F."/>
            <person name="Fritsche K."/>
            <person name="de Boer W."/>
            <person name="van Veen J.A."/>
            <person name="de Graaff L.H."/>
            <person name="van den Berg M."/>
            <person name="Leveau J.H."/>
        </authorList>
    </citation>
    <scope>NUCLEOTIDE SEQUENCE [LARGE SCALE GENOMIC DNA]</scope>
    <source>
        <strain evidence="2 3">Ter331</strain>
    </source>
</reference>
<evidence type="ECO:0000313" key="2">
    <source>
        <dbReference type="EMBL" id="AEK59867.1"/>
    </source>
</evidence>
<dbReference type="EMBL" id="CP002745">
    <property type="protein sequence ID" value="AEK59867.1"/>
    <property type="molecule type" value="Genomic_DNA"/>
</dbReference>
<feature type="region of interest" description="Disordered" evidence="1">
    <location>
        <begin position="158"/>
        <end position="189"/>
    </location>
</feature>
<reference evidence="2 3" key="4">
    <citation type="journal article" date="2010" name="Environ. Microbiol.">
        <title>The bacterial genus Collimonas: mycophagy, weathering and other adaptive solutions to life in oligotrophic soil environments.</title>
        <authorList>
            <person name="Leveau J.H."/>
            <person name="Uroz S."/>
            <person name="de Boer W."/>
        </authorList>
    </citation>
    <scope>NUCLEOTIDE SEQUENCE [LARGE SCALE GENOMIC DNA]</scope>
    <source>
        <strain evidence="2 3">Ter331</strain>
    </source>
</reference>
<reference evidence="2 3" key="2">
    <citation type="journal article" date="2006" name="J. Microbiol. Methods">
        <title>Genomic flank-sequencing of plasposon insertion sites for rapid identification of functional genes.</title>
        <authorList>
            <person name="Leveau J.H."/>
            <person name="Gerards S."/>
            <person name="Fritsche K."/>
            <person name="Zondag G."/>
            <person name="van Veen J.A."/>
        </authorList>
    </citation>
    <scope>NUCLEOTIDE SEQUENCE [LARGE SCALE GENOMIC DNA]</scope>
    <source>
        <strain evidence="2 3">Ter331</strain>
    </source>
</reference>